<comment type="caution">
    <text evidence="1">The sequence shown here is derived from an EMBL/GenBank/DDBJ whole genome shotgun (WGS) entry which is preliminary data.</text>
</comment>
<reference evidence="1" key="1">
    <citation type="submission" date="2020-07" db="EMBL/GenBank/DDBJ databases">
        <authorList>
            <person name="Nieuwenhuis M."/>
            <person name="Van De Peppel L.J.J."/>
        </authorList>
    </citation>
    <scope>NUCLEOTIDE SEQUENCE</scope>
    <source>
        <strain evidence="1">AP01</strain>
        <tissue evidence="1">Mycelium</tissue>
    </source>
</reference>
<evidence type="ECO:0000313" key="2">
    <source>
        <dbReference type="Proteomes" id="UP000775547"/>
    </source>
</evidence>
<gene>
    <name evidence="1" type="ORF">DXG03_005839</name>
</gene>
<name>A0A9P7G8P5_9AGAR</name>
<organism evidence="1 2">
    <name type="scientific">Asterophora parasitica</name>
    <dbReference type="NCBI Taxonomy" id="117018"/>
    <lineage>
        <taxon>Eukaryota</taxon>
        <taxon>Fungi</taxon>
        <taxon>Dikarya</taxon>
        <taxon>Basidiomycota</taxon>
        <taxon>Agaricomycotina</taxon>
        <taxon>Agaricomycetes</taxon>
        <taxon>Agaricomycetidae</taxon>
        <taxon>Agaricales</taxon>
        <taxon>Tricholomatineae</taxon>
        <taxon>Lyophyllaceae</taxon>
        <taxon>Asterophora</taxon>
    </lineage>
</organism>
<accession>A0A9P7G8P5</accession>
<dbReference type="AlphaFoldDB" id="A0A9P7G8P5"/>
<proteinExistence type="predicted"/>
<dbReference type="EMBL" id="JABCKV010000037">
    <property type="protein sequence ID" value="KAG5645563.1"/>
    <property type="molecule type" value="Genomic_DNA"/>
</dbReference>
<dbReference type="Proteomes" id="UP000775547">
    <property type="component" value="Unassembled WGS sequence"/>
</dbReference>
<dbReference type="OrthoDB" id="1696280at2759"/>
<keyword evidence="2" id="KW-1185">Reference proteome</keyword>
<sequence length="112" mass="12716">MSYSLSLPASAPLITLTHPKPSLWVIELHNGQDSRLTVDLVDRGLKPALDAVERDWREQWRAAQKAKDKEGGKGALIIVGRKDQDKFFSNGAFQMLNSLRTYWLTGHFHDRT</sequence>
<protein>
    <submittedName>
        <fullName evidence="1">Uncharacterized protein</fullName>
    </submittedName>
</protein>
<evidence type="ECO:0000313" key="1">
    <source>
        <dbReference type="EMBL" id="KAG5645563.1"/>
    </source>
</evidence>
<reference evidence="1" key="2">
    <citation type="submission" date="2021-10" db="EMBL/GenBank/DDBJ databases">
        <title>Phylogenomics reveals ancestral predisposition of the termite-cultivated fungus Termitomyces towards a domesticated lifestyle.</title>
        <authorList>
            <person name="Auxier B."/>
            <person name="Grum-Grzhimaylo A."/>
            <person name="Cardenas M.E."/>
            <person name="Lodge J.D."/>
            <person name="Laessoe T."/>
            <person name="Pedersen O."/>
            <person name="Smith M.E."/>
            <person name="Kuyper T.W."/>
            <person name="Franco-Molano E.A."/>
            <person name="Baroni T.J."/>
            <person name="Aanen D.K."/>
        </authorList>
    </citation>
    <scope>NUCLEOTIDE SEQUENCE</scope>
    <source>
        <strain evidence="1">AP01</strain>
        <tissue evidence="1">Mycelium</tissue>
    </source>
</reference>